<dbReference type="GO" id="GO:0000155">
    <property type="term" value="F:phosphorelay sensor kinase activity"/>
    <property type="evidence" value="ECO:0007669"/>
    <property type="project" value="InterPro"/>
</dbReference>
<keyword evidence="6 12" id="KW-0418">Kinase</keyword>
<dbReference type="EMBL" id="JAFBDQ010000005">
    <property type="protein sequence ID" value="MBM7556363.1"/>
    <property type="molecule type" value="Genomic_DNA"/>
</dbReference>
<evidence type="ECO:0000256" key="6">
    <source>
        <dbReference type="ARBA" id="ARBA00022777"/>
    </source>
</evidence>
<dbReference type="PROSITE" id="PS50113">
    <property type="entry name" value="PAC"/>
    <property type="match status" value="1"/>
</dbReference>
<keyword evidence="5" id="KW-0547">Nucleotide-binding</keyword>
<keyword evidence="3" id="KW-0597">Phosphoprotein</keyword>
<keyword evidence="4" id="KW-0808">Transferase</keyword>
<dbReference type="InterPro" id="IPR036097">
    <property type="entry name" value="HisK_dim/P_sf"/>
</dbReference>
<evidence type="ECO:0000256" key="2">
    <source>
        <dbReference type="ARBA" id="ARBA00012438"/>
    </source>
</evidence>
<protein>
    <recommendedName>
        <fullName evidence="2">histidine kinase</fullName>
        <ecNumber evidence="2">2.7.13.3</ecNumber>
    </recommendedName>
</protein>
<evidence type="ECO:0000256" key="8">
    <source>
        <dbReference type="ARBA" id="ARBA00023012"/>
    </source>
</evidence>
<sequence>MNYIQQDRQQLINQLEKLEKENNQLRKFFNRIELAIGEGNLIVAQCDEDLRYEWIYNIHSNFNNQKAVGKRDDELEQGPGIEKLMSLKRKVLETGQKIRRGITFHFSDQEIVYYVMAKPVINEQDSIVGVFTVSVDVTEFKKTHQQIMQQNKNQVMRQLALGISHQINNMLAIVMGDAELILFESKKNDNQLPQKSIQMINDIKKQCNKAKQLILDLNSMVETKSDNTQKCLITNLIEDILFDFNWPEYNVEVERRYEDVSKIKVDKSKLKKALSNIITNAYQAVMTKENTKITIAVTETSKTIRIKIKDTGSGMSDEVQEKIFLPLYTTKGEWSQDNNQIKGLGLGLTIAEKIIKDHQGEIKVESQVGEGSIFIIDLAKN</sequence>
<keyword evidence="8" id="KW-0902">Two-component regulatory system</keyword>
<evidence type="ECO:0000256" key="1">
    <source>
        <dbReference type="ARBA" id="ARBA00000085"/>
    </source>
</evidence>
<dbReference type="Pfam" id="PF02518">
    <property type="entry name" value="HATPase_c"/>
    <property type="match status" value="1"/>
</dbReference>
<dbReference type="Gene3D" id="1.10.287.130">
    <property type="match status" value="1"/>
</dbReference>
<evidence type="ECO:0000256" key="9">
    <source>
        <dbReference type="SAM" id="Coils"/>
    </source>
</evidence>
<evidence type="ECO:0000259" key="11">
    <source>
        <dbReference type="PROSITE" id="PS50113"/>
    </source>
</evidence>
<dbReference type="PANTHER" id="PTHR43065">
    <property type="entry name" value="SENSOR HISTIDINE KINASE"/>
    <property type="match status" value="1"/>
</dbReference>
<evidence type="ECO:0000256" key="7">
    <source>
        <dbReference type="ARBA" id="ARBA00022840"/>
    </source>
</evidence>
<dbReference type="SMART" id="SM00387">
    <property type="entry name" value="HATPase_c"/>
    <property type="match status" value="1"/>
</dbReference>
<name>A0A938XNY2_9FIRM</name>
<proteinExistence type="predicted"/>
<evidence type="ECO:0000256" key="3">
    <source>
        <dbReference type="ARBA" id="ARBA00022553"/>
    </source>
</evidence>
<keyword evidence="13" id="KW-1185">Reference proteome</keyword>
<feature type="coiled-coil region" evidence="9">
    <location>
        <begin position="1"/>
        <end position="35"/>
    </location>
</feature>
<gene>
    <name evidence="12" type="ORF">JOC47_001206</name>
</gene>
<dbReference type="PROSITE" id="PS50109">
    <property type="entry name" value="HIS_KIN"/>
    <property type="match status" value="1"/>
</dbReference>
<dbReference type="SUPFAM" id="SSF55874">
    <property type="entry name" value="ATPase domain of HSP90 chaperone/DNA topoisomerase II/histidine kinase"/>
    <property type="match status" value="1"/>
</dbReference>
<dbReference type="InterPro" id="IPR003594">
    <property type="entry name" value="HATPase_dom"/>
</dbReference>
<evidence type="ECO:0000313" key="12">
    <source>
        <dbReference type="EMBL" id="MBM7556363.1"/>
    </source>
</evidence>
<keyword evidence="9" id="KW-0175">Coiled coil</keyword>
<dbReference type="InterPro" id="IPR003661">
    <property type="entry name" value="HisK_dim/P_dom"/>
</dbReference>
<dbReference type="Gene3D" id="3.30.450.20">
    <property type="entry name" value="PAS domain"/>
    <property type="match status" value="1"/>
</dbReference>
<evidence type="ECO:0000259" key="10">
    <source>
        <dbReference type="PROSITE" id="PS50109"/>
    </source>
</evidence>
<dbReference type="Proteomes" id="UP000774000">
    <property type="component" value="Unassembled WGS sequence"/>
</dbReference>
<comment type="caution">
    <text evidence="12">The sequence shown here is derived from an EMBL/GenBank/DDBJ whole genome shotgun (WGS) entry which is preliminary data.</text>
</comment>
<reference evidence="12" key="1">
    <citation type="submission" date="2021-01" db="EMBL/GenBank/DDBJ databases">
        <title>Genomic Encyclopedia of Type Strains, Phase IV (KMG-IV): sequencing the most valuable type-strain genomes for metagenomic binning, comparative biology and taxonomic classification.</title>
        <authorList>
            <person name="Goeker M."/>
        </authorList>
    </citation>
    <scope>NUCLEOTIDE SEQUENCE</scope>
    <source>
        <strain evidence="12">DSM 23230</strain>
    </source>
</reference>
<evidence type="ECO:0000256" key="4">
    <source>
        <dbReference type="ARBA" id="ARBA00022679"/>
    </source>
</evidence>
<dbReference type="AlphaFoldDB" id="A0A938XNY2"/>
<dbReference type="InterPro" id="IPR000700">
    <property type="entry name" value="PAS-assoc_C"/>
</dbReference>
<evidence type="ECO:0000256" key="5">
    <source>
        <dbReference type="ARBA" id="ARBA00022741"/>
    </source>
</evidence>
<organism evidence="12 13">
    <name type="scientific">Halanaerobacter jeridensis</name>
    <dbReference type="NCBI Taxonomy" id="706427"/>
    <lineage>
        <taxon>Bacteria</taxon>
        <taxon>Bacillati</taxon>
        <taxon>Bacillota</taxon>
        <taxon>Clostridia</taxon>
        <taxon>Halanaerobiales</taxon>
        <taxon>Halobacteroidaceae</taxon>
        <taxon>Halanaerobacter</taxon>
    </lineage>
</organism>
<dbReference type="InterPro" id="IPR036890">
    <property type="entry name" value="HATPase_C_sf"/>
</dbReference>
<dbReference type="GO" id="GO:0005524">
    <property type="term" value="F:ATP binding"/>
    <property type="evidence" value="ECO:0007669"/>
    <property type="project" value="UniProtKB-KW"/>
</dbReference>
<feature type="domain" description="Histidine kinase" evidence="10">
    <location>
        <begin position="162"/>
        <end position="381"/>
    </location>
</feature>
<feature type="domain" description="PAC" evidence="11">
    <location>
        <begin position="96"/>
        <end position="149"/>
    </location>
</feature>
<dbReference type="InterPro" id="IPR013656">
    <property type="entry name" value="PAS_4"/>
</dbReference>
<dbReference type="RefSeq" id="WP_204701143.1">
    <property type="nucleotide sequence ID" value="NZ_JAFBDQ010000005.1"/>
</dbReference>
<dbReference type="CDD" id="cd00082">
    <property type="entry name" value="HisKA"/>
    <property type="match status" value="1"/>
</dbReference>
<accession>A0A938XNY2</accession>
<dbReference type="EC" id="2.7.13.3" evidence="2"/>
<comment type="catalytic activity">
    <reaction evidence="1">
        <text>ATP + protein L-histidine = ADP + protein N-phospho-L-histidine.</text>
        <dbReference type="EC" id="2.7.13.3"/>
    </reaction>
</comment>
<dbReference type="Pfam" id="PF08448">
    <property type="entry name" value="PAS_4"/>
    <property type="match status" value="1"/>
</dbReference>
<keyword evidence="7" id="KW-0067">ATP-binding</keyword>
<dbReference type="SUPFAM" id="SSF47384">
    <property type="entry name" value="Homodimeric domain of signal transducing histidine kinase"/>
    <property type="match status" value="1"/>
</dbReference>
<dbReference type="Gene3D" id="3.30.565.10">
    <property type="entry name" value="Histidine kinase-like ATPase, C-terminal domain"/>
    <property type="match status" value="1"/>
</dbReference>
<dbReference type="PRINTS" id="PR00344">
    <property type="entry name" value="BCTRLSENSOR"/>
</dbReference>
<dbReference type="PANTHER" id="PTHR43065:SF46">
    <property type="entry name" value="C4-DICARBOXYLATE TRANSPORT SENSOR PROTEIN DCTB"/>
    <property type="match status" value="1"/>
</dbReference>
<dbReference type="InterPro" id="IPR005467">
    <property type="entry name" value="His_kinase_dom"/>
</dbReference>
<evidence type="ECO:0000313" key="13">
    <source>
        <dbReference type="Proteomes" id="UP000774000"/>
    </source>
</evidence>
<dbReference type="InterPro" id="IPR004358">
    <property type="entry name" value="Sig_transdc_His_kin-like_C"/>
</dbReference>